<gene>
    <name evidence="8" type="ORF">A2946_00890</name>
</gene>
<dbReference type="EMBL" id="MHLB01000063">
    <property type="protein sequence ID" value="OGZ00510.1"/>
    <property type="molecule type" value="Genomic_DNA"/>
</dbReference>
<feature type="transmembrane region" description="Helical" evidence="6">
    <location>
        <begin position="41"/>
        <end position="60"/>
    </location>
</feature>
<dbReference type="Pfam" id="PF04932">
    <property type="entry name" value="Wzy_C"/>
    <property type="match status" value="1"/>
</dbReference>
<comment type="subcellular location">
    <subcellularLocation>
        <location evidence="1">Membrane</location>
        <topology evidence="1">Multi-pass membrane protein</topology>
    </subcellularLocation>
</comment>
<evidence type="ECO:0000256" key="4">
    <source>
        <dbReference type="ARBA" id="ARBA00023136"/>
    </source>
</evidence>
<proteinExistence type="predicted"/>
<evidence type="ECO:0000256" key="5">
    <source>
        <dbReference type="PROSITE-ProRule" id="PRU00339"/>
    </source>
</evidence>
<dbReference type="GO" id="GO:0016020">
    <property type="term" value="C:membrane"/>
    <property type="evidence" value="ECO:0007669"/>
    <property type="project" value="UniProtKB-SubCell"/>
</dbReference>
<dbReference type="AlphaFoldDB" id="A0A1G2CIG2"/>
<dbReference type="PANTHER" id="PTHR37422">
    <property type="entry name" value="TEICHURONIC ACID BIOSYNTHESIS PROTEIN TUAE"/>
    <property type="match status" value="1"/>
</dbReference>
<accession>A0A1G2CIG2</accession>
<evidence type="ECO:0000313" key="9">
    <source>
        <dbReference type="Proteomes" id="UP000178348"/>
    </source>
</evidence>
<dbReference type="Proteomes" id="UP000178348">
    <property type="component" value="Unassembled WGS sequence"/>
</dbReference>
<feature type="transmembrane region" description="Helical" evidence="6">
    <location>
        <begin position="229"/>
        <end position="248"/>
    </location>
</feature>
<feature type="transmembrane region" description="Helical" evidence="6">
    <location>
        <begin position="12"/>
        <end position="29"/>
    </location>
</feature>
<feature type="repeat" description="TPR" evidence="5">
    <location>
        <begin position="677"/>
        <end position="710"/>
    </location>
</feature>
<evidence type="ECO:0000256" key="2">
    <source>
        <dbReference type="ARBA" id="ARBA00022692"/>
    </source>
</evidence>
<feature type="transmembrane region" description="Helical" evidence="6">
    <location>
        <begin position="260"/>
        <end position="278"/>
    </location>
</feature>
<feature type="transmembrane region" description="Helical" evidence="6">
    <location>
        <begin position="172"/>
        <end position="192"/>
    </location>
</feature>
<feature type="transmembrane region" description="Helical" evidence="6">
    <location>
        <begin position="461"/>
        <end position="480"/>
    </location>
</feature>
<keyword evidence="5" id="KW-0802">TPR repeat</keyword>
<evidence type="ECO:0000256" key="1">
    <source>
        <dbReference type="ARBA" id="ARBA00004141"/>
    </source>
</evidence>
<organism evidence="8 9">
    <name type="scientific">Candidatus Liptonbacteria bacterium RIFCSPLOWO2_01_FULL_53_13</name>
    <dbReference type="NCBI Taxonomy" id="1798651"/>
    <lineage>
        <taxon>Bacteria</taxon>
        <taxon>Candidatus Liptoniibacteriota</taxon>
    </lineage>
</organism>
<feature type="transmembrane region" description="Helical" evidence="6">
    <location>
        <begin position="106"/>
        <end position="125"/>
    </location>
</feature>
<feature type="transmembrane region" description="Helical" evidence="6">
    <location>
        <begin position="362"/>
        <end position="385"/>
    </location>
</feature>
<feature type="transmembrane region" description="Helical" evidence="6">
    <location>
        <begin position="415"/>
        <end position="432"/>
    </location>
</feature>
<dbReference type="InterPro" id="IPR051533">
    <property type="entry name" value="WaaL-like"/>
</dbReference>
<keyword evidence="3 6" id="KW-1133">Transmembrane helix</keyword>
<keyword evidence="4 6" id="KW-0472">Membrane</keyword>
<evidence type="ECO:0000256" key="3">
    <source>
        <dbReference type="ARBA" id="ARBA00022989"/>
    </source>
</evidence>
<dbReference type="InterPro" id="IPR011990">
    <property type="entry name" value="TPR-like_helical_dom_sf"/>
</dbReference>
<evidence type="ECO:0000256" key="6">
    <source>
        <dbReference type="SAM" id="Phobius"/>
    </source>
</evidence>
<dbReference type="PROSITE" id="PS50005">
    <property type="entry name" value="TPR"/>
    <property type="match status" value="1"/>
</dbReference>
<evidence type="ECO:0000313" key="8">
    <source>
        <dbReference type="EMBL" id="OGZ00510.1"/>
    </source>
</evidence>
<evidence type="ECO:0000259" key="7">
    <source>
        <dbReference type="Pfam" id="PF04932"/>
    </source>
</evidence>
<name>A0A1G2CIG2_9BACT</name>
<feature type="transmembrane region" description="Helical" evidence="6">
    <location>
        <begin position="72"/>
        <end position="94"/>
    </location>
</feature>
<protein>
    <recommendedName>
        <fullName evidence="7">O-antigen ligase-related domain-containing protein</fullName>
    </recommendedName>
</protein>
<comment type="caution">
    <text evidence="8">The sequence shown here is derived from an EMBL/GenBank/DDBJ whole genome shotgun (WGS) entry which is preliminary data.</text>
</comment>
<keyword evidence="2 6" id="KW-0812">Transmembrane</keyword>
<dbReference type="SUPFAM" id="SSF48452">
    <property type="entry name" value="TPR-like"/>
    <property type="match status" value="1"/>
</dbReference>
<dbReference type="PANTHER" id="PTHR37422:SF23">
    <property type="entry name" value="TEICHURONIC ACID BIOSYNTHESIS PROTEIN TUAE"/>
    <property type="match status" value="1"/>
</dbReference>
<dbReference type="InterPro" id="IPR007016">
    <property type="entry name" value="O-antigen_ligase-rel_domated"/>
</dbReference>
<dbReference type="InterPro" id="IPR019734">
    <property type="entry name" value="TPR_rpt"/>
</dbReference>
<dbReference type="Gene3D" id="1.25.40.10">
    <property type="entry name" value="Tetratricopeptide repeat domain"/>
    <property type="match status" value="1"/>
</dbReference>
<sequence length="761" mass="85309">MEGMPGAALIRFIRGLLYVIVIATPLFYLRKGVYPYILSKAAFFQGLVEILFFAWVALLVVEPRYRPKKTVLGIAILVFLVAFGITSITGVDAARSFWSTQERATGLFFFLHIYALVFVIASIFPALNWRRLLAASLGTAALVSVLALFQLVNPNLLLQESVGDRPGATFGNPTFLAGYLVLNIMLGIYLLYDRFRSIERTGRGTQAFLVMEILIAAVALMNAQTRGDILGLAAGIGALTGLFIFAPPEGATGWLGRKKAYAIFGIGICALGAVFWLTRTASFWRGVPGLNRFQEISLSDRGLQPRFITMRIAWRGFLERPVFGWGWENFNVVFNKQYDPKLLEANYQETRFDKPHNMFLEYLVNGGVLLLLAFFGVIAALIFELWRSRDRLFATVATAAIVGYLARSVFIFDTIGPLLILALIGGIADGLYQRDVTRKKEENGTRAHSASSDRKKIPSPLSMKYITAGIALCSLVPAYIVNGRTLIATYDQYYGFQYFRVGRISEAVASFKAAIAPWSPFRWALKRDYAFAVAEAYFYNPDKVPKEEARLAVRALEEVVTEHPQDAYNHYAAIDVYNQVSDVDPETYLDAAEREAKVALELSPNRQEVYFSWAKTKTLRKDYVGALALLKYALALNPKVPDAHFYYGLVLFANDQSEAGYREIKTTLELERAWKNAQEPLVVANFFANAGHIDEAIELYQESLKMKEDKETRIKLGIAYFFAGKHDLAREYISVAIKGFDITTSKSYEDLLPILQELGIR</sequence>
<feature type="domain" description="O-antigen ligase-related" evidence="7">
    <location>
        <begin position="214"/>
        <end position="375"/>
    </location>
</feature>
<reference evidence="8 9" key="1">
    <citation type="journal article" date="2016" name="Nat. Commun.">
        <title>Thousands of microbial genomes shed light on interconnected biogeochemical processes in an aquifer system.</title>
        <authorList>
            <person name="Anantharaman K."/>
            <person name="Brown C.T."/>
            <person name="Hug L.A."/>
            <person name="Sharon I."/>
            <person name="Castelle C.J."/>
            <person name="Probst A.J."/>
            <person name="Thomas B.C."/>
            <person name="Singh A."/>
            <person name="Wilkins M.J."/>
            <person name="Karaoz U."/>
            <person name="Brodie E.L."/>
            <person name="Williams K.H."/>
            <person name="Hubbard S.S."/>
            <person name="Banfield J.F."/>
        </authorList>
    </citation>
    <scope>NUCLEOTIDE SEQUENCE [LARGE SCALE GENOMIC DNA]</scope>
</reference>
<feature type="transmembrane region" description="Helical" evidence="6">
    <location>
        <begin position="132"/>
        <end position="152"/>
    </location>
</feature>